<dbReference type="InterPro" id="IPR026881">
    <property type="entry name" value="WYL_dom"/>
</dbReference>
<dbReference type="Pfam" id="PF08279">
    <property type="entry name" value="HTH_11"/>
    <property type="match status" value="1"/>
</dbReference>
<evidence type="ECO:0000256" key="1">
    <source>
        <dbReference type="ARBA" id="ARBA00023015"/>
    </source>
</evidence>
<dbReference type="InterPro" id="IPR001034">
    <property type="entry name" value="DeoR_HTH"/>
</dbReference>
<name>A0ABT1JFJ2_ACTCY</name>
<organism evidence="5 6">
    <name type="scientific">Actinoalloteichus caeruleus DSM 43889</name>
    <dbReference type="NCBI Taxonomy" id="1120930"/>
    <lineage>
        <taxon>Bacteria</taxon>
        <taxon>Bacillati</taxon>
        <taxon>Actinomycetota</taxon>
        <taxon>Actinomycetes</taxon>
        <taxon>Pseudonocardiales</taxon>
        <taxon>Pseudonocardiaceae</taxon>
        <taxon>Actinoalloteichus</taxon>
        <taxon>Actinoalloteichus cyanogriseus</taxon>
    </lineage>
</organism>
<dbReference type="SUPFAM" id="SSF46785">
    <property type="entry name" value="Winged helix' DNA-binding domain"/>
    <property type="match status" value="1"/>
</dbReference>
<dbReference type="PROSITE" id="PS00894">
    <property type="entry name" value="HTH_DEOR_1"/>
    <property type="match status" value="1"/>
</dbReference>
<sequence>MADVTQRSLALLAALQTGRAFTGGELARHLDVSPRTLRRDIDRLRGYGYPVETQPGPGGYYRLATGNSMPPLLLDDDEAAATLLALAALAATGSAEQGSLDAAATSAYGKVDQYLPARLRPRVAALRASLETDQTAAPSTSTETLSTLGTAIQRSHVVAFDYTTARGTTSSRRVEPHRQVHLLHRWYLLAWDLGPEDWRVFRVDRISDARDAGRSFRPRPLPAGGGVEHVRQAVTRARQRVVVTIEAPIAKVADALRHQYTELTPLDADRTRIVLMPESWQWLVLNIALVDADFTIEEPASMREQCQRFGARLAGGGQG</sequence>
<dbReference type="Pfam" id="PF13280">
    <property type="entry name" value="WYL"/>
    <property type="match status" value="1"/>
</dbReference>
<evidence type="ECO:0000259" key="4">
    <source>
        <dbReference type="PROSITE" id="PS51000"/>
    </source>
</evidence>
<proteinExistence type="predicted"/>
<dbReference type="InterPro" id="IPR036388">
    <property type="entry name" value="WH-like_DNA-bd_sf"/>
</dbReference>
<keyword evidence="3" id="KW-0804">Transcription</keyword>
<evidence type="ECO:0000256" key="3">
    <source>
        <dbReference type="ARBA" id="ARBA00023163"/>
    </source>
</evidence>
<dbReference type="InterPro" id="IPR013196">
    <property type="entry name" value="HTH_11"/>
</dbReference>
<dbReference type="PANTHER" id="PTHR34580:SF3">
    <property type="entry name" value="PROTEIN PAFB"/>
    <property type="match status" value="1"/>
</dbReference>
<accession>A0ABT1JFJ2</accession>
<dbReference type="Proteomes" id="UP000791080">
    <property type="component" value="Unassembled WGS sequence"/>
</dbReference>
<dbReference type="InterPro" id="IPR028349">
    <property type="entry name" value="PafC-like"/>
</dbReference>
<keyword evidence="6" id="KW-1185">Reference proteome</keyword>
<dbReference type="PIRSF" id="PIRSF016838">
    <property type="entry name" value="PafC"/>
    <property type="match status" value="1"/>
</dbReference>
<dbReference type="InterPro" id="IPR051534">
    <property type="entry name" value="CBASS_pafABC_assoc_protein"/>
</dbReference>
<dbReference type="RefSeq" id="WP_026419144.1">
    <property type="nucleotide sequence ID" value="NZ_AUBJ02000001.1"/>
</dbReference>
<evidence type="ECO:0000256" key="2">
    <source>
        <dbReference type="ARBA" id="ARBA00023125"/>
    </source>
</evidence>
<evidence type="ECO:0000313" key="6">
    <source>
        <dbReference type="Proteomes" id="UP000791080"/>
    </source>
</evidence>
<dbReference type="GO" id="GO:0003677">
    <property type="term" value="F:DNA binding"/>
    <property type="evidence" value="ECO:0007669"/>
    <property type="project" value="UniProtKB-KW"/>
</dbReference>
<reference evidence="5 6" key="1">
    <citation type="submission" date="2013-07" db="EMBL/GenBank/DDBJ databases">
        <authorList>
            <consortium name="DOE Joint Genome Institute"/>
            <person name="Reeve W."/>
            <person name="Huntemann M."/>
            <person name="Han J."/>
            <person name="Chen A."/>
            <person name="Kyrpides N."/>
            <person name="Mavromatis K."/>
            <person name="Markowitz V."/>
            <person name="Palaniappan K."/>
            <person name="Ivanova N."/>
            <person name="Schaumberg A."/>
            <person name="Pati A."/>
            <person name="Liolios K."/>
            <person name="Nordberg H.P."/>
            <person name="Cantor M.N."/>
            <person name="Hua S.X."/>
            <person name="Woyke T."/>
        </authorList>
    </citation>
    <scope>NUCLEOTIDE SEQUENCE [LARGE SCALE GENOMIC DNA]</scope>
    <source>
        <strain evidence="5 6">DSM 43889</strain>
    </source>
</reference>
<dbReference type="InterPro" id="IPR018356">
    <property type="entry name" value="Tscrpt_reg_HTH_DeoR_CS"/>
</dbReference>
<keyword evidence="1" id="KW-0805">Transcription regulation</keyword>
<dbReference type="PROSITE" id="PS51000">
    <property type="entry name" value="HTH_DEOR_2"/>
    <property type="match status" value="1"/>
</dbReference>
<protein>
    <submittedName>
        <fullName evidence="5">DNA-binding transcriptional regulator YafY, contains an HTH and WYL domains</fullName>
    </submittedName>
</protein>
<comment type="caution">
    <text evidence="5">The sequence shown here is derived from an EMBL/GenBank/DDBJ whole genome shotgun (WGS) entry which is preliminary data.</text>
</comment>
<evidence type="ECO:0000313" key="5">
    <source>
        <dbReference type="EMBL" id="MCP2331265.1"/>
    </source>
</evidence>
<gene>
    <name evidence="5" type="ORF">G443_001535</name>
</gene>
<reference evidence="5 6" key="2">
    <citation type="submission" date="2022-06" db="EMBL/GenBank/DDBJ databases">
        <title>Genomic Encyclopedia of Type Strains, Phase I: the one thousand microbial genomes (KMG-I) project.</title>
        <authorList>
            <person name="Kyrpides N."/>
        </authorList>
    </citation>
    <scope>NUCLEOTIDE SEQUENCE [LARGE SCALE GENOMIC DNA]</scope>
    <source>
        <strain evidence="5 6">DSM 43889</strain>
    </source>
</reference>
<dbReference type="PROSITE" id="PS52050">
    <property type="entry name" value="WYL"/>
    <property type="match status" value="1"/>
</dbReference>
<dbReference type="Gene3D" id="1.10.10.10">
    <property type="entry name" value="Winged helix-like DNA-binding domain superfamily/Winged helix DNA-binding domain"/>
    <property type="match status" value="1"/>
</dbReference>
<keyword evidence="2 5" id="KW-0238">DNA-binding</keyword>
<feature type="domain" description="HTH deoR-type" evidence="4">
    <location>
        <begin position="4"/>
        <end position="59"/>
    </location>
</feature>
<dbReference type="InterPro" id="IPR036390">
    <property type="entry name" value="WH_DNA-bd_sf"/>
</dbReference>
<dbReference type="PANTHER" id="PTHR34580">
    <property type="match status" value="1"/>
</dbReference>
<dbReference type="EMBL" id="AUBJ02000001">
    <property type="protein sequence ID" value="MCP2331265.1"/>
    <property type="molecule type" value="Genomic_DNA"/>
</dbReference>